<keyword evidence="7" id="KW-1185">Reference proteome</keyword>
<dbReference type="Proteomes" id="UP000216300">
    <property type="component" value="Unassembled WGS sequence"/>
</dbReference>
<dbReference type="RefSeq" id="WP_094449375.1">
    <property type="nucleotide sequence ID" value="NZ_NMVI01000002.1"/>
</dbReference>
<keyword evidence="2" id="KW-0238">DNA-binding</keyword>
<dbReference type="PANTHER" id="PTHR33154:SF33">
    <property type="entry name" value="TRANSCRIPTIONAL REPRESSOR SDPR"/>
    <property type="match status" value="1"/>
</dbReference>
<dbReference type="InterPro" id="IPR036388">
    <property type="entry name" value="WH-like_DNA-bd_sf"/>
</dbReference>
<dbReference type="InterPro" id="IPR001845">
    <property type="entry name" value="HTH_ArsR_DNA-bd_dom"/>
</dbReference>
<evidence type="ECO:0000313" key="8">
    <source>
        <dbReference type="Proteomes" id="UP000216533"/>
    </source>
</evidence>
<dbReference type="CDD" id="cd00090">
    <property type="entry name" value="HTH_ARSR"/>
    <property type="match status" value="1"/>
</dbReference>
<dbReference type="InterPro" id="IPR036390">
    <property type="entry name" value="WH_DNA-bd_sf"/>
</dbReference>
<evidence type="ECO:0000313" key="7">
    <source>
        <dbReference type="Proteomes" id="UP000216300"/>
    </source>
</evidence>
<dbReference type="Proteomes" id="UP000216533">
    <property type="component" value="Unassembled WGS sequence"/>
</dbReference>
<dbReference type="AlphaFoldDB" id="A0A255EES5"/>
<keyword evidence="1" id="KW-0805">Transcription regulation</keyword>
<evidence type="ECO:0000313" key="5">
    <source>
        <dbReference type="EMBL" id="OYN89441.1"/>
    </source>
</evidence>
<dbReference type="InterPro" id="IPR011991">
    <property type="entry name" value="ArsR-like_HTH"/>
</dbReference>
<gene>
    <name evidence="5" type="ORF">CGZ91_11145</name>
    <name evidence="6" type="ORF">CGZ92_00260</name>
</gene>
<evidence type="ECO:0000313" key="6">
    <source>
        <dbReference type="EMBL" id="OYN91515.1"/>
    </source>
</evidence>
<dbReference type="InterPro" id="IPR051081">
    <property type="entry name" value="HTH_MetalResp_TranReg"/>
</dbReference>
<dbReference type="PANTHER" id="PTHR33154">
    <property type="entry name" value="TRANSCRIPTIONAL REGULATOR, ARSR FAMILY"/>
    <property type="match status" value="1"/>
</dbReference>
<dbReference type="EMBL" id="NMVJ01000009">
    <property type="protein sequence ID" value="OYN89441.1"/>
    <property type="molecule type" value="Genomic_DNA"/>
</dbReference>
<protein>
    <submittedName>
        <fullName evidence="5">Transcriptional regulator</fullName>
    </submittedName>
</protein>
<comment type="caution">
    <text evidence="5">The sequence shown here is derived from an EMBL/GenBank/DDBJ whole genome shotgun (WGS) entry which is preliminary data.</text>
</comment>
<evidence type="ECO:0000256" key="3">
    <source>
        <dbReference type="ARBA" id="ARBA00023163"/>
    </source>
</evidence>
<evidence type="ECO:0000256" key="1">
    <source>
        <dbReference type="ARBA" id="ARBA00023015"/>
    </source>
</evidence>
<keyword evidence="3" id="KW-0804">Transcription</keyword>
<dbReference type="SUPFAM" id="SSF46785">
    <property type="entry name" value="Winged helix' DNA-binding domain"/>
    <property type="match status" value="1"/>
</dbReference>
<feature type="domain" description="HTH arsR-type" evidence="4">
    <location>
        <begin position="9"/>
        <end position="103"/>
    </location>
</feature>
<dbReference type="GO" id="GO:0003677">
    <property type="term" value="F:DNA binding"/>
    <property type="evidence" value="ECO:0007669"/>
    <property type="project" value="UniProtKB-KW"/>
</dbReference>
<sequence>MTGSDGDTPPEELFDAAAAILHGFSERSRLIIIQHLLTGEHRVVDLQEHVGLAQSTVSKHLAYLLRAGLLTVRAEGRASVYALAHPEATRALLAATDRLVERAGLGIEGEALIS</sequence>
<evidence type="ECO:0000256" key="2">
    <source>
        <dbReference type="ARBA" id="ARBA00023125"/>
    </source>
</evidence>
<name>A0A255EES5_9ACTN</name>
<proteinExistence type="predicted"/>
<dbReference type="EMBL" id="NMVI01000002">
    <property type="protein sequence ID" value="OYN91515.1"/>
    <property type="molecule type" value="Genomic_DNA"/>
</dbReference>
<accession>A0A255EPJ6</accession>
<dbReference type="SMART" id="SM00418">
    <property type="entry name" value="HTH_ARSR"/>
    <property type="match status" value="1"/>
</dbReference>
<dbReference type="PRINTS" id="PR00778">
    <property type="entry name" value="HTHARSR"/>
</dbReference>
<dbReference type="PROSITE" id="PS50987">
    <property type="entry name" value="HTH_ARSR_2"/>
    <property type="match status" value="1"/>
</dbReference>
<dbReference type="Gene3D" id="1.10.10.10">
    <property type="entry name" value="Winged helix-like DNA-binding domain superfamily/Winged helix DNA-binding domain"/>
    <property type="match status" value="1"/>
</dbReference>
<reference evidence="7 8" key="1">
    <citation type="submission" date="2017-07" db="EMBL/GenBank/DDBJ databases">
        <title>Draft whole genome sequences of clinical Proprionibacteriaceae strains.</title>
        <authorList>
            <person name="Bernier A.-M."/>
            <person name="Bernard K."/>
            <person name="Domingo M.-C."/>
        </authorList>
    </citation>
    <scope>NUCLEOTIDE SEQUENCE [LARGE SCALE GENOMIC DNA]</scope>
    <source>
        <strain evidence="5 7">NML 150081</strain>
        <strain evidence="6 8">NML 160184</strain>
    </source>
</reference>
<organism evidence="5 7">
    <name type="scientific">Parenemella sanctibonifatiensis</name>
    <dbReference type="NCBI Taxonomy" id="2016505"/>
    <lineage>
        <taxon>Bacteria</taxon>
        <taxon>Bacillati</taxon>
        <taxon>Actinomycetota</taxon>
        <taxon>Actinomycetes</taxon>
        <taxon>Propionibacteriales</taxon>
        <taxon>Propionibacteriaceae</taxon>
        <taxon>Parenemella</taxon>
    </lineage>
</organism>
<dbReference type="Pfam" id="PF01022">
    <property type="entry name" value="HTH_5"/>
    <property type="match status" value="1"/>
</dbReference>
<dbReference type="NCBIfam" id="NF033788">
    <property type="entry name" value="HTH_metalloreg"/>
    <property type="match status" value="1"/>
</dbReference>
<accession>A0A255EES5</accession>
<evidence type="ECO:0000259" key="4">
    <source>
        <dbReference type="PROSITE" id="PS50987"/>
    </source>
</evidence>
<dbReference type="GO" id="GO:0003700">
    <property type="term" value="F:DNA-binding transcription factor activity"/>
    <property type="evidence" value="ECO:0007669"/>
    <property type="project" value="InterPro"/>
</dbReference>
<dbReference type="OrthoDB" id="3401849at2"/>